<dbReference type="RefSeq" id="XP_047777253.1">
    <property type="nucleotide sequence ID" value="XM_047929003.1"/>
</dbReference>
<accession>A0ABQ8KBT7</accession>
<name>A0ABQ8KBT7_9APHY</name>
<dbReference type="PANTHER" id="PTHR28160">
    <property type="entry name" value="54S RIBOSOMAL PROTEIN L15, MITOCHONDRIAL"/>
    <property type="match status" value="1"/>
</dbReference>
<keyword evidence="3" id="KW-1185">Reference proteome</keyword>
<dbReference type="PANTHER" id="PTHR28160:SF1">
    <property type="entry name" value="LARGE RIBOSOMAL SUBUNIT PROTEIN ML57"/>
    <property type="match status" value="1"/>
</dbReference>
<dbReference type="InterPro" id="IPR000999">
    <property type="entry name" value="RNase_III_dom"/>
</dbReference>
<feature type="domain" description="RNase III" evidence="1">
    <location>
        <begin position="86"/>
        <end position="219"/>
    </location>
</feature>
<gene>
    <name evidence="2" type="ORF">C8Q71DRAFT_908633</name>
</gene>
<dbReference type="GeneID" id="72009735"/>
<dbReference type="Pfam" id="PF14622">
    <property type="entry name" value="Ribonucleas_3_3"/>
    <property type="match status" value="1"/>
</dbReference>
<organism evidence="2 3">
    <name type="scientific">Rhodofomes roseus</name>
    <dbReference type="NCBI Taxonomy" id="34475"/>
    <lineage>
        <taxon>Eukaryota</taxon>
        <taxon>Fungi</taxon>
        <taxon>Dikarya</taxon>
        <taxon>Basidiomycota</taxon>
        <taxon>Agaricomycotina</taxon>
        <taxon>Agaricomycetes</taxon>
        <taxon>Polyporales</taxon>
        <taxon>Rhodofomes</taxon>
    </lineage>
</organism>
<dbReference type="EMBL" id="JADCUA010000014">
    <property type="protein sequence ID" value="KAH9834767.1"/>
    <property type="molecule type" value="Genomic_DNA"/>
</dbReference>
<dbReference type="InterPro" id="IPR036389">
    <property type="entry name" value="RNase_III_sf"/>
</dbReference>
<dbReference type="InterPro" id="IPR040030">
    <property type="entry name" value="Ribosomal_mL57"/>
</dbReference>
<protein>
    <submittedName>
        <fullName evidence="2">Ribonuclease-III-like-domain-containing protein</fullName>
    </submittedName>
</protein>
<reference evidence="2 3" key="1">
    <citation type="journal article" date="2021" name="Environ. Microbiol.">
        <title>Gene family expansions and transcriptome signatures uncover fungal adaptations to wood decay.</title>
        <authorList>
            <person name="Hage H."/>
            <person name="Miyauchi S."/>
            <person name="Viragh M."/>
            <person name="Drula E."/>
            <person name="Min B."/>
            <person name="Chaduli D."/>
            <person name="Navarro D."/>
            <person name="Favel A."/>
            <person name="Norest M."/>
            <person name="Lesage-Meessen L."/>
            <person name="Balint B."/>
            <person name="Merenyi Z."/>
            <person name="de Eugenio L."/>
            <person name="Morin E."/>
            <person name="Martinez A.T."/>
            <person name="Baldrian P."/>
            <person name="Stursova M."/>
            <person name="Martinez M.J."/>
            <person name="Novotny C."/>
            <person name="Magnuson J.K."/>
            <person name="Spatafora J.W."/>
            <person name="Maurice S."/>
            <person name="Pangilinan J."/>
            <person name="Andreopoulos W."/>
            <person name="LaButti K."/>
            <person name="Hundley H."/>
            <person name="Na H."/>
            <person name="Kuo A."/>
            <person name="Barry K."/>
            <person name="Lipzen A."/>
            <person name="Henrissat B."/>
            <person name="Riley R."/>
            <person name="Ahrendt S."/>
            <person name="Nagy L.G."/>
            <person name="Grigoriev I.V."/>
            <person name="Martin F."/>
            <person name="Rosso M.N."/>
        </authorList>
    </citation>
    <scope>NUCLEOTIDE SEQUENCE [LARGE SCALE GENOMIC DNA]</scope>
    <source>
        <strain evidence="2 3">CIRM-BRFM 1785</strain>
    </source>
</reference>
<dbReference type="Gene3D" id="1.10.1520.10">
    <property type="entry name" value="Ribonuclease III domain"/>
    <property type="match status" value="1"/>
</dbReference>
<evidence type="ECO:0000313" key="2">
    <source>
        <dbReference type="EMBL" id="KAH9834767.1"/>
    </source>
</evidence>
<proteinExistence type="predicted"/>
<evidence type="ECO:0000259" key="1">
    <source>
        <dbReference type="Pfam" id="PF14622"/>
    </source>
</evidence>
<evidence type="ECO:0000313" key="3">
    <source>
        <dbReference type="Proteomes" id="UP000814176"/>
    </source>
</evidence>
<sequence length="260" mass="28474">MSRNVGRMLAVPRKASIPCRPAAVSRPRQQWRSLSAMAQAQPTSSHDSAPAQFFGLRTASTRRQDRIASPEEYLDSLFEPLKFPAELADRALTHASHPDAKIRHNARLSFMGRRVMQFYLFALLDSSPSVRQDHDFEHIAERTLNTYILGEHVAPAWSLGEALKWNPPTTSMDTSGASLRGVGLYKVLGGAVEAIVGGVNHQFGGVVSQRLFHTRVLPHLLLHGKPQGLSDAFHEHAMAICEQFGGPNGDLTGVGARVAQ</sequence>
<dbReference type="Proteomes" id="UP000814176">
    <property type="component" value="Unassembled WGS sequence"/>
</dbReference>
<dbReference type="SUPFAM" id="SSF69065">
    <property type="entry name" value="RNase III domain-like"/>
    <property type="match status" value="1"/>
</dbReference>
<comment type="caution">
    <text evidence="2">The sequence shown here is derived from an EMBL/GenBank/DDBJ whole genome shotgun (WGS) entry which is preliminary data.</text>
</comment>